<feature type="region of interest" description="Disordered" evidence="2">
    <location>
        <begin position="49"/>
        <end position="83"/>
    </location>
</feature>
<dbReference type="Pfam" id="PF10774">
    <property type="entry name" value="DUF4226"/>
    <property type="match status" value="1"/>
</dbReference>
<evidence type="ECO:0000313" key="3">
    <source>
        <dbReference type="EMBL" id="PBJ37155.1"/>
    </source>
</evidence>
<proteinExistence type="predicted"/>
<gene>
    <name evidence="3" type="ORF">XV03_07830</name>
</gene>
<feature type="compositionally biased region" description="Basic and acidic residues" evidence="2">
    <location>
        <begin position="293"/>
        <end position="326"/>
    </location>
</feature>
<name>A0A2A3LBF9_MYCAV</name>
<accession>A0A2A3LBF9</accession>
<feature type="compositionally biased region" description="Gly residues" evidence="2">
    <location>
        <begin position="196"/>
        <end position="213"/>
    </location>
</feature>
<dbReference type="RefSeq" id="WP_084021731.1">
    <property type="nucleotide sequence ID" value="NZ_BDNC01000224.1"/>
</dbReference>
<dbReference type="Proteomes" id="UP000218842">
    <property type="component" value="Unassembled WGS sequence"/>
</dbReference>
<feature type="compositionally biased region" description="Low complexity" evidence="2">
    <location>
        <begin position="327"/>
        <end position="351"/>
    </location>
</feature>
<feature type="region of interest" description="Disordered" evidence="2">
    <location>
        <begin position="177"/>
        <end position="243"/>
    </location>
</feature>
<feature type="compositionally biased region" description="Gly residues" evidence="2">
    <location>
        <begin position="221"/>
        <end position="238"/>
    </location>
</feature>
<dbReference type="EMBL" id="LBGZ01000054">
    <property type="protein sequence ID" value="PBJ37155.1"/>
    <property type="molecule type" value="Genomic_DNA"/>
</dbReference>
<dbReference type="AlphaFoldDB" id="A0A2A3LBF9"/>
<comment type="caution">
    <text evidence="3">The sequence shown here is derived from an EMBL/GenBank/DDBJ whole genome shotgun (WGS) entry which is preliminary data.</text>
</comment>
<dbReference type="InterPro" id="IPR019710">
    <property type="entry name" value="DUF4226"/>
</dbReference>
<evidence type="ECO:0000256" key="2">
    <source>
        <dbReference type="SAM" id="MobiDB-lite"/>
    </source>
</evidence>
<protein>
    <submittedName>
        <fullName evidence="3">DUF4226 domain-containing protein</fullName>
    </submittedName>
</protein>
<feature type="compositionally biased region" description="Pro residues" evidence="2">
    <location>
        <begin position="352"/>
        <end position="362"/>
    </location>
</feature>
<sequence length="495" mass="50155">MTSPTPPPSDGGFDVSDLLVPAGLSAFGPLGTLLAGAWSLFGVLTGDTGSSMPERHVAGTPTVDPKEFSGQNADAEAAAGQKLTGQTETLKTLDKQLDDLSKKITDQNNAARQKLLDIKGDIDKELEYLNTTGDDNIQKSAAVSKFMQDKAADIAKVITDAAAAVSANQGELQQLGNQYQQGDPNMPGTVTPDPGGDYGSPGTDPGGDPGGYGADPYGQGDPYGGYGSDYGYGDGAGYGADPASQLGQMLPQMASALPGALSGMNPLASGMGGLGDLGSVIGDAVRSGNSRNTDGEKSGDESDKKNKPDDQGDNKKPEQNEQKHDQSGQTTDQNQQNGQQGNQQQQTGATPSPTPPPAPPAPSLVKRPDGSSATAVSPAVASAANAHLGGAAIEDAYKAAGITLPPPGTQIKDTLPSLSMAQPGDLAVFKDKYVMLLGDGKIYLDGQEQPVSALAKLTGFVAFCHPPASSTPNVPVPAAPVPAAPPAAATQPAGV</sequence>
<organism evidence="3 4">
    <name type="scientific">Mycobacterium avium subsp. hominissuis</name>
    <dbReference type="NCBI Taxonomy" id="439334"/>
    <lineage>
        <taxon>Bacteria</taxon>
        <taxon>Bacillati</taxon>
        <taxon>Actinomycetota</taxon>
        <taxon>Actinomycetes</taxon>
        <taxon>Mycobacteriales</taxon>
        <taxon>Mycobacteriaceae</taxon>
        <taxon>Mycobacterium</taxon>
        <taxon>Mycobacterium avium complex (MAC)</taxon>
    </lineage>
</organism>
<keyword evidence="1" id="KW-0175">Coiled coil</keyword>
<reference evidence="3 4" key="1">
    <citation type="journal article" date="2017" name="Genome Biol. Evol.">
        <title>Population Structure and Local Adaptation of MAC Lung Disease Agent Mycobacterium avium subsp. hominissuis.</title>
        <authorList>
            <person name="Yano H."/>
            <person name="Iwamoto T."/>
            <person name="Nishiuchi Y."/>
            <person name="Nakajima C."/>
            <person name="Starkova D.A."/>
            <person name="Mokrousov I."/>
            <person name="Narvskaya O."/>
            <person name="Yoshida S."/>
            <person name="Arikawa K."/>
            <person name="Nakanishi N."/>
            <person name="Osaki K."/>
            <person name="Nakagawa I."/>
            <person name="Ato M."/>
            <person name="Suzuki Y."/>
            <person name="Maruyama F."/>
        </authorList>
    </citation>
    <scope>NUCLEOTIDE SEQUENCE [LARGE SCALE GENOMIC DNA]</scope>
    <source>
        <strain evidence="3 4">OCU466</strain>
    </source>
</reference>
<evidence type="ECO:0000256" key="1">
    <source>
        <dbReference type="SAM" id="Coils"/>
    </source>
</evidence>
<feature type="region of interest" description="Disordered" evidence="2">
    <location>
        <begin position="265"/>
        <end position="373"/>
    </location>
</feature>
<evidence type="ECO:0000313" key="4">
    <source>
        <dbReference type="Proteomes" id="UP000218842"/>
    </source>
</evidence>
<feature type="coiled-coil region" evidence="1">
    <location>
        <begin position="83"/>
        <end position="110"/>
    </location>
</feature>